<keyword evidence="3" id="KW-1185">Reference proteome</keyword>
<dbReference type="RefSeq" id="WP_266117081.1">
    <property type="nucleotide sequence ID" value="NZ_JANIDY010000004.1"/>
</dbReference>
<evidence type="ECO:0000256" key="1">
    <source>
        <dbReference type="SAM" id="SignalP"/>
    </source>
</evidence>
<reference evidence="2" key="1">
    <citation type="submission" date="2022-07" db="EMBL/GenBank/DDBJ databases">
        <title>Bombella genomes.</title>
        <authorList>
            <person name="Harer L."/>
            <person name="Styblova S."/>
            <person name="Ehrmann M."/>
        </authorList>
    </citation>
    <scope>NUCLEOTIDE SEQUENCE</scope>
    <source>
        <strain evidence="2">TMW 2.2543</strain>
    </source>
</reference>
<protein>
    <submittedName>
        <fullName evidence="2">Uncharacterized protein</fullName>
    </submittedName>
</protein>
<gene>
    <name evidence="2" type="ORF">NQF86_07790</name>
</gene>
<evidence type="ECO:0000313" key="3">
    <source>
        <dbReference type="Proteomes" id="UP001165576"/>
    </source>
</evidence>
<accession>A0ABT3WHL4</accession>
<evidence type="ECO:0000313" key="2">
    <source>
        <dbReference type="EMBL" id="MCX5618562.1"/>
    </source>
</evidence>
<dbReference type="EMBL" id="JANIDY010000004">
    <property type="protein sequence ID" value="MCX5618562.1"/>
    <property type="molecule type" value="Genomic_DNA"/>
</dbReference>
<feature type="signal peptide" evidence="1">
    <location>
        <begin position="1"/>
        <end position="38"/>
    </location>
</feature>
<sequence length="241" mass="26369">MSPLFPHAAIRSHAMKRHSLSFALFIVPVLASLPAAHAEPGDPLPASKRPAAPALLVPTLPCQKLASTPLSYASTGSDDSLHVRVHCTMAKGTDGLWRAKSCTYDPKWNGLYMPRHHKARPYREAVENYVNNACFTDGQLTPYFSDEQTDQPDAVSAEDAWSSRLITPWRETQLARGISPAQDETVGTIFLHNSHVKVTLSFTHVPPVTAEENNMDKAAHSPRRFQPAVSLINLDGVTAGQ</sequence>
<keyword evidence="1" id="KW-0732">Signal</keyword>
<proteinExistence type="predicted"/>
<feature type="chain" id="PRO_5047372547" evidence="1">
    <location>
        <begin position="39"/>
        <end position="241"/>
    </location>
</feature>
<organism evidence="2 3">
    <name type="scientific">Bombella pluederhausensis</name>
    <dbReference type="NCBI Taxonomy" id="2967336"/>
    <lineage>
        <taxon>Bacteria</taxon>
        <taxon>Pseudomonadati</taxon>
        <taxon>Pseudomonadota</taxon>
        <taxon>Alphaproteobacteria</taxon>
        <taxon>Acetobacterales</taxon>
        <taxon>Acetobacteraceae</taxon>
        <taxon>Bombella</taxon>
    </lineage>
</organism>
<comment type="caution">
    <text evidence="2">The sequence shown here is derived from an EMBL/GenBank/DDBJ whole genome shotgun (WGS) entry which is preliminary data.</text>
</comment>
<dbReference type="Proteomes" id="UP001165576">
    <property type="component" value="Unassembled WGS sequence"/>
</dbReference>
<name>A0ABT3WHL4_9PROT</name>